<dbReference type="PRINTS" id="PR00081">
    <property type="entry name" value="GDHRDH"/>
</dbReference>
<dbReference type="PANTHER" id="PTHR42760">
    <property type="entry name" value="SHORT-CHAIN DEHYDROGENASES/REDUCTASES FAMILY MEMBER"/>
    <property type="match status" value="1"/>
</dbReference>
<evidence type="ECO:0008006" key="4">
    <source>
        <dbReference type="Google" id="ProtNLM"/>
    </source>
</evidence>
<evidence type="ECO:0000256" key="2">
    <source>
        <dbReference type="ARBA" id="ARBA00023002"/>
    </source>
</evidence>
<keyword evidence="2" id="KW-0560">Oxidoreductase</keyword>
<evidence type="ECO:0000313" key="3">
    <source>
        <dbReference type="EMBL" id="GAF73946.1"/>
    </source>
</evidence>
<dbReference type="EMBL" id="BARS01008097">
    <property type="protein sequence ID" value="GAF73946.1"/>
    <property type="molecule type" value="Genomic_DNA"/>
</dbReference>
<accession>X0SFS1</accession>
<dbReference type="GO" id="GO:0016616">
    <property type="term" value="F:oxidoreductase activity, acting on the CH-OH group of donors, NAD or NADP as acceptor"/>
    <property type="evidence" value="ECO:0007669"/>
    <property type="project" value="TreeGrafter"/>
</dbReference>
<dbReference type="Pfam" id="PF13561">
    <property type="entry name" value="adh_short_C2"/>
    <property type="match status" value="1"/>
</dbReference>
<name>X0SFS1_9ZZZZ</name>
<dbReference type="InterPro" id="IPR036291">
    <property type="entry name" value="NAD(P)-bd_dom_sf"/>
</dbReference>
<dbReference type="SUPFAM" id="SSF51735">
    <property type="entry name" value="NAD(P)-binding Rossmann-fold domains"/>
    <property type="match status" value="1"/>
</dbReference>
<dbReference type="Gene3D" id="3.40.50.720">
    <property type="entry name" value="NAD(P)-binding Rossmann-like Domain"/>
    <property type="match status" value="1"/>
</dbReference>
<proteinExistence type="inferred from homology"/>
<gene>
    <name evidence="3" type="ORF">S01H1_15517</name>
</gene>
<evidence type="ECO:0000256" key="1">
    <source>
        <dbReference type="ARBA" id="ARBA00006484"/>
    </source>
</evidence>
<comment type="similarity">
    <text evidence="1">Belongs to the short-chain dehydrogenases/reductases (SDR) family.</text>
</comment>
<feature type="non-terminal residue" evidence="3">
    <location>
        <position position="1"/>
    </location>
</feature>
<reference evidence="3" key="1">
    <citation type="journal article" date="2014" name="Front. Microbiol.">
        <title>High frequency of phylogenetically diverse reductive dehalogenase-homologous genes in deep subseafloor sedimentary metagenomes.</title>
        <authorList>
            <person name="Kawai M."/>
            <person name="Futagami T."/>
            <person name="Toyoda A."/>
            <person name="Takaki Y."/>
            <person name="Nishi S."/>
            <person name="Hori S."/>
            <person name="Arai W."/>
            <person name="Tsubouchi T."/>
            <person name="Morono Y."/>
            <person name="Uchiyama I."/>
            <person name="Ito T."/>
            <person name="Fujiyama A."/>
            <person name="Inagaki F."/>
            <person name="Takami H."/>
        </authorList>
    </citation>
    <scope>NUCLEOTIDE SEQUENCE</scope>
    <source>
        <strain evidence="3">Expedition CK06-06</strain>
    </source>
</reference>
<dbReference type="AlphaFoldDB" id="X0SFS1"/>
<dbReference type="InterPro" id="IPR002347">
    <property type="entry name" value="SDR_fam"/>
</dbReference>
<dbReference type="PANTHER" id="PTHR42760:SF133">
    <property type="entry name" value="3-OXOACYL-[ACYL-CARRIER-PROTEIN] REDUCTASE"/>
    <property type="match status" value="1"/>
</dbReference>
<comment type="caution">
    <text evidence="3">The sequence shown here is derived from an EMBL/GenBank/DDBJ whole genome shotgun (WGS) entry which is preliminary data.</text>
</comment>
<organism evidence="3">
    <name type="scientific">marine sediment metagenome</name>
    <dbReference type="NCBI Taxonomy" id="412755"/>
    <lineage>
        <taxon>unclassified sequences</taxon>
        <taxon>metagenomes</taxon>
        <taxon>ecological metagenomes</taxon>
    </lineage>
</organism>
<sequence length="138" mass="14721">GTFIMTRAFGEHMAGRGGGSIINIGSIYGVGGADLTLYEGLDWGVSPEYFVHKGGLMQLTRVAASILGPRGVRVNTVNPGGFFNNQDERFHKRYNARTFLGRMANEQDLKGVIVFLASEASAYVTGADIAVDGGFTAK</sequence>
<protein>
    <recommendedName>
        <fullName evidence="4">Short-chain dehydrogenase/reductase SDR</fullName>
    </recommendedName>
</protein>